<evidence type="ECO:0000256" key="8">
    <source>
        <dbReference type="ARBA" id="ARBA00023316"/>
    </source>
</evidence>
<dbReference type="Gene3D" id="3.40.50.2300">
    <property type="match status" value="1"/>
</dbReference>
<keyword evidence="3" id="KW-0902">Two-component regulatory system</keyword>
<organism evidence="13 14">
    <name type="scientific">Enterococcus avium</name>
    <name type="common">Streptococcus avium</name>
    <dbReference type="NCBI Taxonomy" id="33945"/>
    <lineage>
        <taxon>Bacteria</taxon>
        <taxon>Bacillati</taxon>
        <taxon>Bacillota</taxon>
        <taxon>Bacilli</taxon>
        <taxon>Lactobacillales</taxon>
        <taxon>Enterococcaceae</taxon>
        <taxon>Enterococcus</taxon>
    </lineage>
</organism>
<evidence type="ECO:0000259" key="12">
    <source>
        <dbReference type="PROSITE" id="PS51755"/>
    </source>
</evidence>
<gene>
    <name evidence="13" type="ORF">P7D43_03505</name>
</gene>
<evidence type="ECO:0000259" key="11">
    <source>
        <dbReference type="PROSITE" id="PS50110"/>
    </source>
</evidence>
<dbReference type="GO" id="GO:0000976">
    <property type="term" value="F:transcription cis-regulatory region binding"/>
    <property type="evidence" value="ECO:0007669"/>
    <property type="project" value="TreeGrafter"/>
</dbReference>
<dbReference type="RefSeq" id="WP_115873188.1">
    <property type="nucleotide sequence ID" value="NZ_JARPWD010000006.1"/>
</dbReference>
<feature type="modified residue" description="4-aspartylphosphate" evidence="9">
    <location>
        <position position="51"/>
    </location>
</feature>
<dbReference type="PANTHER" id="PTHR48111">
    <property type="entry name" value="REGULATOR OF RPOS"/>
    <property type="match status" value="1"/>
</dbReference>
<keyword evidence="4" id="KW-0805">Transcription regulation</keyword>
<evidence type="ECO:0000256" key="5">
    <source>
        <dbReference type="ARBA" id="ARBA00023125"/>
    </source>
</evidence>
<dbReference type="PROSITE" id="PS50110">
    <property type="entry name" value="RESPONSE_REGULATORY"/>
    <property type="match status" value="1"/>
</dbReference>
<keyword evidence="5 10" id="KW-0238">DNA-binding</keyword>
<dbReference type="AlphaFoldDB" id="A0AAW8RTN2"/>
<dbReference type="InterPro" id="IPR011006">
    <property type="entry name" value="CheY-like_superfamily"/>
</dbReference>
<dbReference type="InterPro" id="IPR001867">
    <property type="entry name" value="OmpR/PhoB-type_DNA-bd"/>
</dbReference>
<evidence type="ECO:0000256" key="7">
    <source>
        <dbReference type="ARBA" id="ARBA00023251"/>
    </source>
</evidence>
<proteinExistence type="predicted"/>
<evidence type="ECO:0000256" key="1">
    <source>
        <dbReference type="ARBA" id="ARBA00022491"/>
    </source>
</evidence>
<dbReference type="Pfam" id="PF00486">
    <property type="entry name" value="Trans_reg_C"/>
    <property type="match status" value="1"/>
</dbReference>
<dbReference type="Pfam" id="PF00072">
    <property type="entry name" value="Response_reg"/>
    <property type="match status" value="1"/>
</dbReference>
<dbReference type="CDD" id="cd17574">
    <property type="entry name" value="REC_OmpR"/>
    <property type="match status" value="1"/>
</dbReference>
<dbReference type="SMART" id="SM00448">
    <property type="entry name" value="REC"/>
    <property type="match status" value="1"/>
</dbReference>
<dbReference type="InterPro" id="IPR001789">
    <property type="entry name" value="Sig_transdc_resp-reg_receiver"/>
</dbReference>
<protein>
    <submittedName>
        <fullName evidence="13">Response regulator transcription factor</fullName>
    </submittedName>
</protein>
<dbReference type="CDD" id="cd00383">
    <property type="entry name" value="trans_reg_C"/>
    <property type="match status" value="1"/>
</dbReference>
<feature type="DNA-binding region" description="OmpR/PhoB-type" evidence="10">
    <location>
        <begin position="126"/>
        <end position="225"/>
    </location>
</feature>
<comment type="caution">
    <text evidence="13">The sequence shown here is derived from an EMBL/GenBank/DDBJ whole genome shotgun (WGS) entry which is preliminary data.</text>
</comment>
<sequence length="227" mass="25710">MKILIVDDEAKILDIIDAYLVAKKYSVYKAINGKMALDKFEKQHPDLVVLDLMLPDIDGLTVCKKIREISNVPIIMLTAKSDEEDILTGLKLGADDYMVKPFSPKELVARIETVLRRAQTLSNPHKLSMNNGELLICPDSRQVYLHQIEINLTTTEFDILNVLATTPNKVFSRSDLIEKVKGIEFDGLDRSIDSHVKNLRHKIEDDPKAPNYILTVHGTGYRFGYSK</sequence>
<dbReference type="SUPFAM" id="SSF52172">
    <property type="entry name" value="CheY-like"/>
    <property type="match status" value="1"/>
</dbReference>
<evidence type="ECO:0000313" key="14">
    <source>
        <dbReference type="Proteomes" id="UP001260773"/>
    </source>
</evidence>
<evidence type="ECO:0000256" key="9">
    <source>
        <dbReference type="PROSITE-ProRule" id="PRU00169"/>
    </source>
</evidence>
<keyword evidence="8" id="KW-0961">Cell wall biogenesis/degradation</keyword>
<dbReference type="Proteomes" id="UP001260773">
    <property type="component" value="Unassembled WGS sequence"/>
</dbReference>
<dbReference type="InterPro" id="IPR039420">
    <property type="entry name" value="WalR-like"/>
</dbReference>
<dbReference type="GO" id="GO:0032993">
    <property type="term" value="C:protein-DNA complex"/>
    <property type="evidence" value="ECO:0007669"/>
    <property type="project" value="TreeGrafter"/>
</dbReference>
<evidence type="ECO:0000313" key="13">
    <source>
        <dbReference type="EMBL" id="MDT2401424.1"/>
    </source>
</evidence>
<dbReference type="FunFam" id="3.40.50.2300:FF:000001">
    <property type="entry name" value="DNA-binding response regulator PhoB"/>
    <property type="match status" value="1"/>
</dbReference>
<reference evidence="13" key="1">
    <citation type="submission" date="2023-03" db="EMBL/GenBank/DDBJ databases">
        <authorList>
            <person name="Shen W."/>
            <person name="Cai J."/>
        </authorList>
    </citation>
    <scope>NUCLEOTIDE SEQUENCE</scope>
    <source>
        <strain evidence="13">P33-2</strain>
    </source>
</reference>
<name>A0AAW8RTN2_ENTAV</name>
<evidence type="ECO:0000256" key="10">
    <source>
        <dbReference type="PROSITE-ProRule" id="PRU01091"/>
    </source>
</evidence>
<dbReference type="GO" id="GO:0006355">
    <property type="term" value="P:regulation of DNA-templated transcription"/>
    <property type="evidence" value="ECO:0007669"/>
    <property type="project" value="InterPro"/>
</dbReference>
<feature type="domain" description="OmpR/PhoB-type" evidence="12">
    <location>
        <begin position="126"/>
        <end position="225"/>
    </location>
</feature>
<evidence type="ECO:0000256" key="6">
    <source>
        <dbReference type="ARBA" id="ARBA00023163"/>
    </source>
</evidence>
<dbReference type="GO" id="GO:0005829">
    <property type="term" value="C:cytosol"/>
    <property type="evidence" value="ECO:0007669"/>
    <property type="project" value="TreeGrafter"/>
</dbReference>
<dbReference type="PANTHER" id="PTHR48111:SF73">
    <property type="entry name" value="ALKALINE PHOSPHATASE SYNTHESIS TRANSCRIPTIONAL REGULATORY PROTEIN PHOP"/>
    <property type="match status" value="1"/>
</dbReference>
<evidence type="ECO:0000256" key="2">
    <source>
        <dbReference type="ARBA" id="ARBA00022553"/>
    </source>
</evidence>
<dbReference type="InterPro" id="IPR036388">
    <property type="entry name" value="WH-like_DNA-bd_sf"/>
</dbReference>
<evidence type="ECO:0000256" key="3">
    <source>
        <dbReference type="ARBA" id="ARBA00023012"/>
    </source>
</evidence>
<dbReference type="GO" id="GO:0046677">
    <property type="term" value="P:response to antibiotic"/>
    <property type="evidence" value="ECO:0007669"/>
    <property type="project" value="UniProtKB-KW"/>
</dbReference>
<feature type="domain" description="Response regulatory" evidence="11">
    <location>
        <begin position="2"/>
        <end position="115"/>
    </location>
</feature>
<keyword evidence="7" id="KW-0046">Antibiotic resistance</keyword>
<dbReference type="EMBL" id="JARPWH010000007">
    <property type="protein sequence ID" value="MDT2401424.1"/>
    <property type="molecule type" value="Genomic_DNA"/>
</dbReference>
<dbReference type="SUPFAM" id="SSF46894">
    <property type="entry name" value="C-terminal effector domain of the bipartite response regulators"/>
    <property type="match status" value="1"/>
</dbReference>
<accession>A0AAW8RTN2</accession>
<dbReference type="PROSITE" id="PS51755">
    <property type="entry name" value="OMPR_PHOB"/>
    <property type="match status" value="1"/>
</dbReference>
<keyword evidence="6" id="KW-0804">Transcription</keyword>
<dbReference type="SMART" id="SM00862">
    <property type="entry name" value="Trans_reg_C"/>
    <property type="match status" value="1"/>
</dbReference>
<keyword evidence="2 9" id="KW-0597">Phosphoprotein</keyword>
<keyword evidence="1" id="KW-0678">Repressor</keyword>
<evidence type="ECO:0000256" key="4">
    <source>
        <dbReference type="ARBA" id="ARBA00023015"/>
    </source>
</evidence>
<dbReference type="Gene3D" id="1.10.10.10">
    <property type="entry name" value="Winged helix-like DNA-binding domain superfamily/Winged helix DNA-binding domain"/>
    <property type="match status" value="1"/>
</dbReference>
<dbReference type="GO" id="GO:0000156">
    <property type="term" value="F:phosphorelay response regulator activity"/>
    <property type="evidence" value="ECO:0007669"/>
    <property type="project" value="TreeGrafter"/>
</dbReference>
<dbReference type="GO" id="GO:0071555">
    <property type="term" value="P:cell wall organization"/>
    <property type="evidence" value="ECO:0007669"/>
    <property type="project" value="UniProtKB-KW"/>
</dbReference>
<dbReference type="InterPro" id="IPR016032">
    <property type="entry name" value="Sig_transdc_resp-reg_C-effctor"/>
</dbReference>
<dbReference type="Gene3D" id="6.10.250.690">
    <property type="match status" value="1"/>
</dbReference>